<accession>A0AAI8KEB4</accession>
<dbReference type="RefSeq" id="WP_116889343.1">
    <property type="nucleotide sequence ID" value="NZ_CP031641.1"/>
</dbReference>
<gene>
    <name evidence="2" type="ORF">DZC75_19145</name>
</gene>
<dbReference type="GO" id="GO:0016787">
    <property type="term" value="F:hydrolase activity"/>
    <property type="evidence" value="ECO:0007669"/>
    <property type="project" value="UniProtKB-KW"/>
</dbReference>
<organism evidence="2 3">
    <name type="scientific">Pseudomonas parafulva</name>
    <dbReference type="NCBI Taxonomy" id="157782"/>
    <lineage>
        <taxon>Bacteria</taxon>
        <taxon>Pseudomonadati</taxon>
        <taxon>Pseudomonadota</taxon>
        <taxon>Gammaproteobacteria</taxon>
        <taxon>Pseudomonadales</taxon>
        <taxon>Pseudomonadaceae</taxon>
        <taxon>Pseudomonas</taxon>
    </lineage>
</organism>
<dbReference type="InterPro" id="IPR001466">
    <property type="entry name" value="Beta-lactam-related"/>
</dbReference>
<keyword evidence="3" id="KW-1185">Reference proteome</keyword>
<sequence length="385" mass="41728">MTHAPVVHGHCDPRFEPVRAAFIALMHSPFERGAALCLQVDGETVIDLWAGLAGPEPERLWQQDTLLNLFSCTKPFTAVAIMQLVGEGRLDLDAPLCQYWPSFADAGKASITLRQVLCHRAGLPAIRTPLAPQTLYDWDTMAQLIAGEQPWAGAGERQTYSPLLFGWILGELLRRVDGVSPAQSICSRVAEPLGLDFHLGLDEATMARCAYMARTREDICDEAFARVLQDVLNAPTTMSALAFANPPMLLGRSNEPGWKRMTQPAANGHGNARSLATFYAGLLDGRLLESPMLNEMLREHSAEYDPTLQTPARFGLGVMLDQPQVTNGSYGMGREAFGHMGAGGTVGFADPERGVSFGFACNTIGSYVLMDPRGRHLASVAAACL</sequence>
<feature type="domain" description="Beta-lactamase-related" evidence="1">
    <location>
        <begin position="20"/>
        <end position="377"/>
    </location>
</feature>
<reference evidence="2 3" key="1">
    <citation type="submission" date="2018-08" db="EMBL/GenBank/DDBJ databases">
        <authorList>
            <person name="Lee Y."/>
            <person name="Kakembo D."/>
        </authorList>
    </citation>
    <scope>NUCLEOTIDE SEQUENCE [LARGE SCALE GENOMIC DNA]</scope>
    <source>
        <strain evidence="2 3">JBCS1880</strain>
    </source>
</reference>
<dbReference type="SUPFAM" id="SSF56601">
    <property type="entry name" value="beta-lactamase/transpeptidase-like"/>
    <property type="match status" value="1"/>
</dbReference>
<dbReference type="Proteomes" id="UP000258127">
    <property type="component" value="Chromosome"/>
</dbReference>
<dbReference type="InterPro" id="IPR012338">
    <property type="entry name" value="Beta-lactam/transpept-like"/>
</dbReference>
<evidence type="ECO:0000313" key="2">
    <source>
        <dbReference type="EMBL" id="AXO90012.1"/>
    </source>
</evidence>
<name>A0AAI8KEB4_9PSED</name>
<dbReference type="AlphaFoldDB" id="A0AAI8KEB4"/>
<dbReference type="PANTHER" id="PTHR43319">
    <property type="entry name" value="BETA-LACTAMASE-RELATED"/>
    <property type="match status" value="1"/>
</dbReference>
<dbReference type="EMBL" id="CP031641">
    <property type="protein sequence ID" value="AXO90012.1"/>
    <property type="molecule type" value="Genomic_DNA"/>
</dbReference>
<protein>
    <submittedName>
        <fullName evidence="2">Class A beta-lactamase-related serine hydrolase</fullName>
    </submittedName>
</protein>
<proteinExistence type="predicted"/>
<evidence type="ECO:0000313" key="3">
    <source>
        <dbReference type="Proteomes" id="UP000258127"/>
    </source>
</evidence>
<dbReference type="Pfam" id="PF00144">
    <property type="entry name" value="Beta-lactamase"/>
    <property type="match status" value="1"/>
</dbReference>
<dbReference type="InterPro" id="IPR052907">
    <property type="entry name" value="Beta-lactamase/esterase"/>
</dbReference>
<evidence type="ECO:0000259" key="1">
    <source>
        <dbReference type="Pfam" id="PF00144"/>
    </source>
</evidence>
<dbReference type="PANTHER" id="PTHR43319:SF3">
    <property type="entry name" value="BETA-LACTAMASE-RELATED DOMAIN-CONTAINING PROTEIN"/>
    <property type="match status" value="1"/>
</dbReference>
<keyword evidence="2" id="KW-0378">Hydrolase</keyword>
<dbReference type="Gene3D" id="3.40.710.10">
    <property type="entry name" value="DD-peptidase/beta-lactamase superfamily"/>
    <property type="match status" value="1"/>
</dbReference>